<dbReference type="HAMAP" id="MF_01398">
    <property type="entry name" value="ATP_synth_b_bprime"/>
    <property type="match status" value="1"/>
</dbReference>
<keyword evidence="18" id="KW-1185">Reference proteome</keyword>
<dbReference type="CDD" id="cd06503">
    <property type="entry name" value="ATP-synt_Fo_b"/>
    <property type="match status" value="1"/>
</dbReference>
<dbReference type="Pfam" id="PF00430">
    <property type="entry name" value="ATP-synt_B"/>
    <property type="match status" value="1"/>
</dbReference>
<dbReference type="KEGG" id="lyd:D7I47_11375"/>
<dbReference type="InterPro" id="IPR005864">
    <property type="entry name" value="ATP_synth_F0_bsu_bac"/>
</dbReference>
<keyword evidence="9 14" id="KW-0406">Ion transport</keyword>
<keyword evidence="3 14" id="KW-0813">Transport</keyword>
<dbReference type="PANTHER" id="PTHR33445">
    <property type="entry name" value="ATP SYNTHASE SUBUNIT B', CHLOROPLASTIC"/>
    <property type="match status" value="1"/>
</dbReference>
<comment type="similarity">
    <text evidence="2 14 15">Belongs to the ATPase B chain family.</text>
</comment>
<dbReference type="InterPro" id="IPR028987">
    <property type="entry name" value="ATP_synth_B-like_membr_sf"/>
</dbReference>
<evidence type="ECO:0000256" key="1">
    <source>
        <dbReference type="ARBA" id="ARBA00004162"/>
    </source>
</evidence>
<evidence type="ECO:0000256" key="8">
    <source>
        <dbReference type="ARBA" id="ARBA00022989"/>
    </source>
</evidence>
<keyword evidence="6 14" id="KW-0812">Transmembrane</keyword>
<dbReference type="GO" id="GO:0005886">
    <property type="term" value="C:plasma membrane"/>
    <property type="evidence" value="ECO:0007669"/>
    <property type="project" value="UniProtKB-SubCell"/>
</dbReference>
<keyword evidence="7 14" id="KW-0375">Hydrogen ion transport</keyword>
<gene>
    <name evidence="14" type="primary">atpF</name>
    <name evidence="17" type="ORF">D7I47_11375</name>
</gene>
<evidence type="ECO:0000256" key="11">
    <source>
        <dbReference type="ARBA" id="ARBA00023310"/>
    </source>
</evidence>
<dbReference type="PANTHER" id="PTHR33445:SF1">
    <property type="entry name" value="ATP SYNTHASE SUBUNIT B"/>
    <property type="match status" value="1"/>
</dbReference>
<comment type="function">
    <text evidence="14">Component of the F(0) channel, it forms part of the peripheral stalk, linking F(1) to F(0).</text>
</comment>
<evidence type="ECO:0000256" key="12">
    <source>
        <dbReference type="ARBA" id="ARBA00025198"/>
    </source>
</evidence>
<keyword evidence="16" id="KW-0175">Coiled coil</keyword>
<evidence type="ECO:0000256" key="4">
    <source>
        <dbReference type="ARBA" id="ARBA00022475"/>
    </source>
</evidence>
<dbReference type="Gene3D" id="1.20.5.620">
    <property type="entry name" value="F1F0 ATP synthase subunit B, membrane domain"/>
    <property type="match status" value="1"/>
</dbReference>
<evidence type="ECO:0000256" key="16">
    <source>
        <dbReference type="SAM" id="Coils"/>
    </source>
</evidence>
<evidence type="ECO:0000256" key="10">
    <source>
        <dbReference type="ARBA" id="ARBA00023136"/>
    </source>
</evidence>
<proteinExistence type="inferred from homology"/>
<accession>A0A387BJT4</accession>
<protein>
    <recommendedName>
        <fullName evidence="14">ATP synthase subunit b</fullName>
    </recommendedName>
    <alternativeName>
        <fullName evidence="14">ATP synthase F(0) sector subunit b</fullName>
    </alternativeName>
    <alternativeName>
        <fullName evidence="14">ATPase subunit I</fullName>
    </alternativeName>
    <alternativeName>
        <fullName evidence="14">F-type ATPase subunit b</fullName>
        <shortName evidence="14">F-ATPase subunit b</shortName>
    </alternativeName>
</protein>
<comment type="function">
    <text evidence="12 14">F(1)F(0) ATP synthase produces ATP from ADP in the presence of a proton or sodium gradient. F-type ATPases consist of two structural domains, F(1) containing the extramembraneous catalytic core and F(0) containing the membrane proton channel, linked together by a central stalk and a peripheral stalk. During catalysis, ATP synthesis in the catalytic domain of F(1) is coupled via a rotary mechanism of the central stalk subunits to proton translocation.</text>
</comment>
<dbReference type="NCBIfam" id="TIGR01144">
    <property type="entry name" value="ATP_synt_b"/>
    <property type="match status" value="1"/>
</dbReference>
<dbReference type="GO" id="GO:0046961">
    <property type="term" value="F:proton-transporting ATPase activity, rotational mechanism"/>
    <property type="evidence" value="ECO:0007669"/>
    <property type="project" value="TreeGrafter"/>
</dbReference>
<keyword evidence="11 14" id="KW-0066">ATP synthesis</keyword>
<name>A0A387BJT4_9MICO</name>
<dbReference type="Proteomes" id="UP000278886">
    <property type="component" value="Chromosome"/>
</dbReference>
<organism evidence="17 18">
    <name type="scientific">Protaetiibacter intestinalis</name>
    <dbReference type="NCBI Taxonomy" id="2419774"/>
    <lineage>
        <taxon>Bacteria</taxon>
        <taxon>Bacillati</taxon>
        <taxon>Actinomycetota</taxon>
        <taxon>Actinomycetes</taxon>
        <taxon>Micrococcales</taxon>
        <taxon>Microbacteriaceae</taxon>
        <taxon>Protaetiibacter</taxon>
    </lineage>
</organism>
<dbReference type="GO" id="GO:0046933">
    <property type="term" value="F:proton-transporting ATP synthase activity, rotational mechanism"/>
    <property type="evidence" value="ECO:0007669"/>
    <property type="project" value="UniProtKB-UniRule"/>
</dbReference>
<evidence type="ECO:0000256" key="14">
    <source>
        <dbReference type="HAMAP-Rule" id="MF_01398"/>
    </source>
</evidence>
<evidence type="ECO:0000256" key="13">
    <source>
        <dbReference type="ARBA" id="ARBA00025830"/>
    </source>
</evidence>
<comment type="subcellular location">
    <subcellularLocation>
        <location evidence="1 14">Cell membrane</location>
        <topology evidence="1 14">Single-pass membrane protein</topology>
    </subcellularLocation>
</comment>
<evidence type="ECO:0000256" key="6">
    <source>
        <dbReference type="ARBA" id="ARBA00022692"/>
    </source>
</evidence>
<evidence type="ECO:0000256" key="7">
    <source>
        <dbReference type="ARBA" id="ARBA00022781"/>
    </source>
</evidence>
<dbReference type="AlphaFoldDB" id="A0A387BJT4"/>
<comment type="subunit">
    <text evidence="13 14">F-type ATPases have 2 components, F(1) - the catalytic core - and F(0) - the membrane proton channel. F(1) has five subunits: alpha(3), beta(3), gamma(1), delta(1), epsilon(1). F(0) has three main subunits: a(1), b(2) and c(10-14). The alpha and beta chains form an alternating ring which encloses part of the gamma chain. F(1) is attached to F(0) by a central stalk formed by the gamma and epsilon chains, while a peripheral stalk is formed by the delta and b chains.</text>
</comment>
<dbReference type="SUPFAM" id="SSF81573">
    <property type="entry name" value="F1F0 ATP synthase subunit B, membrane domain"/>
    <property type="match status" value="1"/>
</dbReference>
<dbReference type="InterPro" id="IPR050059">
    <property type="entry name" value="ATP_synthase_B_chain"/>
</dbReference>
<evidence type="ECO:0000256" key="3">
    <source>
        <dbReference type="ARBA" id="ARBA00022448"/>
    </source>
</evidence>
<keyword evidence="5 14" id="KW-0138">CF(0)</keyword>
<evidence type="ECO:0000256" key="9">
    <source>
        <dbReference type="ARBA" id="ARBA00023065"/>
    </source>
</evidence>
<evidence type="ECO:0000256" key="15">
    <source>
        <dbReference type="RuleBase" id="RU003848"/>
    </source>
</evidence>
<keyword evidence="8 14" id="KW-1133">Transmembrane helix</keyword>
<dbReference type="EMBL" id="CP032630">
    <property type="protein sequence ID" value="AYF98790.1"/>
    <property type="molecule type" value="Genomic_DNA"/>
</dbReference>
<evidence type="ECO:0000256" key="2">
    <source>
        <dbReference type="ARBA" id="ARBA00005513"/>
    </source>
</evidence>
<dbReference type="RefSeq" id="WP_120763159.1">
    <property type="nucleotide sequence ID" value="NZ_CP032630.1"/>
</dbReference>
<evidence type="ECO:0000313" key="17">
    <source>
        <dbReference type="EMBL" id="AYF98790.1"/>
    </source>
</evidence>
<dbReference type="InterPro" id="IPR002146">
    <property type="entry name" value="ATP_synth_b/b'su_bac/chlpt"/>
</dbReference>
<dbReference type="OrthoDB" id="5243563at2"/>
<dbReference type="GO" id="GO:0045259">
    <property type="term" value="C:proton-transporting ATP synthase complex"/>
    <property type="evidence" value="ECO:0007669"/>
    <property type="project" value="UniProtKB-KW"/>
</dbReference>
<evidence type="ECO:0000313" key="18">
    <source>
        <dbReference type="Proteomes" id="UP000278886"/>
    </source>
</evidence>
<keyword evidence="10 14" id="KW-0472">Membrane</keyword>
<feature type="coiled-coil region" evidence="16">
    <location>
        <begin position="66"/>
        <end position="100"/>
    </location>
</feature>
<dbReference type="NCBIfam" id="NF004412">
    <property type="entry name" value="PRK05759.1-3"/>
    <property type="match status" value="1"/>
</dbReference>
<keyword evidence="4 14" id="KW-1003">Cell membrane</keyword>
<feature type="transmembrane region" description="Helical" evidence="14">
    <location>
        <begin position="29"/>
        <end position="48"/>
    </location>
</feature>
<sequence length="187" mass="19807">MQTAFILAAAEPEDGGESHSILIPELPDLIWGSIAFLVVLVVVIWKVLPAINKALDERREAIEGGIERASRAEAAAEAKKGEYEQALADARTEAARIREQARTDGAAILAELKEQAQAEAARVIANAQVQIEAERAAALVSLRGEVGSLALDLASGVIGESLTDDKRASALVDRFLADLEASEKAAK</sequence>
<reference evidence="18" key="1">
    <citation type="submission" date="2018-09" db="EMBL/GenBank/DDBJ databases">
        <title>Genome sequencing of strain 2DFWR-13.</title>
        <authorList>
            <person name="Heo J."/>
            <person name="Kim S.-J."/>
            <person name="Kwon S.-W."/>
        </authorList>
    </citation>
    <scope>NUCLEOTIDE SEQUENCE [LARGE SCALE GENOMIC DNA]</scope>
    <source>
        <strain evidence="18">2DFWR-13</strain>
    </source>
</reference>
<evidence type="ECO:0000256" key="5">
    <source>
        <dbReference type="ARBA" id="ARBA00022547"/>
    </source>
</evidence>